<dbReference type="GO" id="GO:0006777">
    <property type="term" value="P:Mo-molybdopterin cofactor biosynthetic process"/>
    <property type="evidence" value="ECO:0007669"/>
    <property type="project" value="InterPro"/>
</dbReference>
<dbReference type="Proteomes" id="UP000033633">
    <property type="component" value="Unassembled WGS sequence"/>
</dbReference>
<dbReference type="RefSeq" id="WP_046219371.1">
    <property type="nucleotide sequence ID" value="NZ_JWYV01000002.1"/>
</dbReference>
<accession>A0A0F5VFN2</accession>
<feature type="domain" description="Molybdopterin-guanine dinucleotide biosynthesis protein B (MobB)" evidence="1">
    <location>
        <begin position="5"/>
        <end position="139"/>
    </location>
</feature>
<sequence length="182" mass="20220">MTPAIGFAGFSGSGKTTLIEQVIPYLKQHGLRVGLLKHSHHDVEPDTPGKDSYRLRHAGSDQLLLATPHRHILFFEYPDDVDREPVLEDCLAQLDHSRLDIVLVEGFRDQPIPKIEIHRPDYGKPLLYPKDTNIVAIATSEPGKVHPVPVLDLNQPASVAAFILTWLDGTKSTLEGFPPARE</sequence>
<dbReference type="SUPFAM" id="SSF52540">
    <property type="entry name" value="P-loop containing nucleoside triphosphate hydrolases"/>
    <property type="match status" value="1"/>
</dbReference>
<dbReference type="EMBL" id="JWYV01000002">
    <property type="protein sequence ID" value="KKD01001.1"/>
    <property type="molecule type" value="Genomic_DNA"/>
</dbReference>
<dbReference type="PANTHER" id="PTHR40072:SF1">
    <property type="entry name" value="MOLYBDOPTERIN-GUANINE DINUCLEOTIDE BIOSYNTHESIS ADAPTER PROTEIN"/>
    <property type="match status" value="1"/>
</dbReference>
<dbReference type="Gene3D" id="3.40.50.300">
    <property type="entry name" value="P-loop containing nucleotide triphosphate hydrolases"/>
    <property type="match status" value="1"/>
</dbReference>
<protein>
    <submittedName>
        <fullName evidence="2">Molybdopterin-guanine dinucleotide biosynthesis protein B</fullName>
    </submittedName>
</protein>
<evidence type="ECO:0000259" key="1">
    <source>
        <dbReference type="Pfam" id="PF03205"/>
    </source>
</evidence>
<organism evidence="2 3">
    <name type="scientific">Photobacterium halotolerans</name>
    <dbReference type="NCBI Taxonomy" id="265726"/>
    <lineage>
        <taxon>Bacteria</taxon>
        <taxon>Pseudomonadati</taxon>
        <taxon>Pseudomonadota</taxon>
        <taxon>Gammaproteobacteria</taxon>
        <taxon>Vibrionales</taxon>
        <taxon>Vibrionaceae</taxon>
        <taxon>Photobacterium</taxon>
    </lineage>
</organism>
<keyword evidence="3" id="KW-1185">Reference proteome</keyword>
<dbReference type="Pfam" id="PF03205">
    <property type="entry name" value="MobB"/>
    <property type="match status" value="1"/>
</dbReference>
<dbReference type="PANTHER" id="PTHR40072">
    <property type="entry name" value="MOLYBDOPTERIN-GUANINE DINUCLEOTIDE BIOSYNTHESIS ADAPTER PROTEIN-RELATED"/>
    <property type="match status" value="1"/>
</dbReference>
<name>A0A0F5VFN2_9GAMM</name>
<dbReference type="OrthoDB" id="9804758at2"/>
<dbReference type="InterPro" id="IPR027417">
    <property type="entry name" value="P-loop_NTPase"/>
</dbReference>
<evidence type="ECO:0000313" key="2">
    <source>
        <dbReference type="EMBL" id="KKD01001.1"/>
    </source>
</evidence>
<reference evidence="2 3" key="1">
    <citation type="submission" date="2014-12" db="EMBL/GenBank/DDBJ databases">
        <title>Mercury Reductase activity and rhizosphere competence traits in the genome of root associated Photobacterium halotolerans MELD1.</title>
        <authorList>
            <person name="Mathew D.C."/>
            <person name="Huang C.-C."/>
        </authorList>
    </citation>
    <scope>NUCLEOTIDE SEQUENCE [LARGE SCALE GENOMIC DNA]</scope>
    <source>
        <strain evidence="2 3">MELD1</strain>
    </source>
</reference>
<dbReference type="CDD" id="cd03116">
    <property type="entry name" value="MobB"/>
    <property type="match status" value="1"/>
</dbReference>
<dbReference type="InterPro" id="IPR004435">
    <property type="entry name" value="MobB_dom"/>
</dbReference>
<gene>
    <name evidence="2" type="ORF">KY46_04290</name>
</gene>
<dbReference type="GO" id="GO:0005525">
    <property type="term" value="F:GTP binding"/>
    <property type="evidence" value="ECO:0007669"/>
    <property type="project" value="InterPro"/>
</dbReference>
<evidence type="ECO:0000313" key="3">
    <source>
        <dbReference type="Proteomes" id="UP000033633"/>
    </source>
</evidence>
<comment type="caution">
    <text evidence="2">The sequence shown here is derived from an EMBL/GenBank/DDBJ whole genome shotgun (WGS) entry which is preliminary data.</text>
</comment>
<dbReference type="STRING" id="265726.KY46_04290"/>
<dbReference type="InterPro" id="IPR052539">
    <property type="entry name" value="MGD_biosynthesis_adapter"/>
</dbReference>
<proteinExistence type="predicted"/>
<dbReference type="PATRIC" id="fig|265726.11.peg.2218"/>
<dbReference type="NCBIfam" id="TIGR00176">
    <property type="entry name" value="mobB"/>
    <property type="match status" value="1"/>
</dbReference>
<dbReference type="AlphaFoldDB" id="A0A0F5VFN2"/>